<proteinExistence type="predicted"/>
<dbReference type="AlphaFoldDB" id="A0A8A0RQH8"/>
<keyword evidence="1" id="KW-1133">Transmembrane helix</keyword>
<keyword evidence="1" id="KW-0812">Transmembrane</keyword>
<gene>
    <name evidence="2" type="ORF">H0A61_02189</name>
</gene>
<feature type="transmembrane region" description="Helical" evidence="1">
    <location>
        <begin position="29"/>
        <end position="48"/>
    </location>
</feature>
<dbReference type="EMBL" id="CP059066">
    <property type="protein sequence ID" value="QSQ09808.1"/>
    <property type="molecule type" value="Genomic_DNA"/>
</dbReference>
<dbReference type="KEGG" id="kme:H0A61_02189"/>
<evidence type="ECO:0000256" key="1">
    <source>
        <dbReference type="SAM" id="Phobius"/>
    </source>
</evidence>
<reference evidence="2" key="1">
    <citation type="submission" date="2020-07" db="EMBL/GenBank/DDBJ databases">
        <title>Koleobacter methoxysyntrophicus gen. nov., sp. nov., a novel anaerobic bacterium isolated from deep subsurface oil field and proposal of Koleobacterales ord. nov. in the phylum Firmicutes.</title>
        <authorList>
            <person name="Sakamoto S."/>
            <person name="Tamaki H."/>
        </authorList>
    </citation>
    <scope>NUCLEOTIDE SEQUENCE</scope>
    <source>
        <strain evidence="2">NRmbB1</strain>
    </source>
</reference>
<name>A0A8A0RQH8_9FIRM</name>
<dbReference type="Proteomes" id="UP000662904">
    <property type="component" value="Chromosome"/>
</dbReference>
<sequence>MIIIMHIILPVLFIMWIWAGKEKSKIDWLLKILIAGTFLSYIFLTGNWDRPYLAVFKIQLN</sequence>
<dbReference type="RefSeq" id="WP_206707144.1">
    <property type="nucleotide sequence ID" value="NZ_CP059066.1"/>
</dbReference>
<evidence type="ECO:0000313" key="2">
    <source>
        <dbReference type="EMBL" id="QSQ09808.1"/>
    </source>
</evidence>
<keyword evidence="1" id="KW-0472">Membrane</keyword>
<accession>A0A8A0RQH8</accession>
<organism evidence="2 3">
    <name type="scientific">Koleobacter methoxysyntrophicus</name>
    <dbReference type="NCBI Taxonomy" id="2751313"/>
    <lineage>
        <taxon>Bacteria</taxon>
        <taxon>Bacillati</taxon>
        <taxon>Bacillota</taxon>
        <taxon>Clostridia</taxon>
        <taxon>Koleobacterales</taxon>
        <taxon>Koleobacteraceae</taxon>
        <taxon>Koleobacter</taxon>
    </lineage>
</organism>
<keyword evidence="3" id="KW-1185">Reference proteome</keyword>
<evidence type="ECO:0000313" key="3">
    <source>
        <dbReference type="Proteomes" id="UP000662904"/>
    </source>
</evidence>
<protein>
    <submittedName>
        <fullName evidence="2">Uncharacterized protein</fullName>
    </submittedName>
</protein>